<evidence type="ECO:0000313" key="3">
    <source>
        <dbReference type="Proteomes" id="UP000694044"/>
    </source>
</evidence>
<comment type="caution">
    <text evidence="2">The sequence shown here is derived from an EMBL/GenBank/DDBJ whole genome shotgun (WGS) entry which is preliminary data.</text>
</comment>
<proteinExistence type="predicted"/>
<keyword evidence="3" id="KW-1185">Reference proteome</keyword>
<evidence type="ECO:0000256" key="1">
    <source>
        <dbReference type="SAM" id="MobiDB-lite"/>
    </source>
</evidence>
<dbReference type="EMBL" id="JAGDFM010001055">
    <property type="protein sequence ID" value="KAG7375587.1"/>
    <property type="molecule type" value="Genomic_DNA"/>
</dbReference>
<sequence>MQEQGKATRDELAHDRNWRRATSRRGTLTQNLNVARHVGRRERSSMPNARPDNGVPCQMPAPITEFHAKCPPRWPQPRILSRDTRRRRDRRYLAAQVIPGVVRVRDPLLIRAEISSGAPRRCRSAGVRAPLQTAGCVDRQRATSTPLTAFESTRPAHARPTWLHRWRPRRIPARTPCSLAGDATGAWRKVSRHTHSHTRAAVPVAE</sequence>
<feature type="compositionally biased region" description="Basic and acidic residues" evidence="1">
    <location>
        <begin position="1"/>
        <end position="18"/>
    </location>
</feature>
<feature type="compositionally biased region" description="Polar residues" evidence="1">
    <location>
        <begin position="24"/>
        <end position="33"/>
    </location>
</feature>
<dbReference type="Proteomes" id="UP000694044">
    <property type="component" value="Unassembled WGS sequence"/>
</dbReference>
<gene>
    <name evidence="2" type="ORF">PHYPSEUDO_000570</name>
</gene>
<accession>A0A8T1V2S5</accession>
<reference evidence="2" key="1">
    <citation type="submission" date="2021-02" db="EMBL/GenBank/DDBJ databases">
        <authorList>
            <person name="Palmer J.M."/>
        </authorList>
    </citation>
    <scope>NUCLEOTIDE SEQUENCE</scope>
    <source>
        <strain evidence="2">SCRP734</strain>
    </source>
</reference>
<feature type="region of interest" description="Disordered" evidence="1">
    <location>
        <begin position="1"/>
        <end position="85"/>
    </location>
</feature>
<name>A0A8T1V2S5_9STRA</name>
<protein>
    <submittedName>
        <fullName evidence="2">Uncharacterized protein</fullName>
    </submittedName>
</protein>
<evidence type="ECO:0000313" key="2">
    <source>
        <dbReference type="EMBL" id="KAG7375587.1"/>
    </source>
</evidence>
<organism evidence="2 3">
    <name type="scientific">Phytophthora pseudosyringae</name>
    <dbReference type="NCBI Taxonomy" id="221518"/>
    <lineage>
        <taxon>Eukaryota</taxon>
        <taxon>Sar</taxon>
        <taxon>Stramenopiles</taxon>
        <taxon>Oomycota</taxon>
        <taxon>Peronosporomycetes</taxon>
        <taxon>Peronosporales</taxon>
        <taxon>Peronosporaceae</taxon>
        <taxon>Phytophthora</taxon>
    </lineage>
</organism>
<dbReference type="AlphaFoldDB" id="A0A8T1V2S5"/>